<dbReference type="PANTHER" id="PTHR19241">
    <property type="entry name" value="ATP-BINDING CASSETTE TRANSPORTER"/>
    <property type="match status" value="1"/>
</dbReference>
<evidence type="ECO:0000256" key="8">
    <source>
        <dbReference type="ARBA" id="ARBA00022989"/>
    </source>
</evidence>
<dbReference type="EMBL" id="JAEUBE010000378">
    <property type="protein sequence ID" value="KAH3662464.1"/>
    <property type="molecule type" value="Genomic_DNA"/>
</dbReference>
<evidence type="ECO:0000256" key="6">
    <source>
        <dbReference type="ARBA" id="ARBA00022741"/>
    </source>
</evidence>
<feature type="transmembrane region" description="Helical" evidence="11">
    <location>
        <begin position="531"/>
        <end position="551"/>
    </location>
</feature>
<dbReference type="InterPro" id="IPR034001">
    <property type="entry name" value="ABCG_PDR_1"/>
</dbReference>
<dbReference type="Gene3D" id="3.40.50.300">
    <property type="entry name" value="P-loop containing nucleotide triphosphate hydrolases"/>
    <property type="match status" value="2"/>
</dbReference>
<comment type="caution">
    <text evidence="13">The sequence shown here is derived from an EMBL/GenBank/DDBJ whole genome shotgun (WGS) entry which is preliminary data.</text>
</comment>
<keyword evidence="9 11" id="KW-0472">Membrane</keyword>
<evidence type="ECO:0000259" key="12">
    <source>
        <dbReference type="PROSITE" id="PS50893"/>
    </source>
</evidence>
<organism evidence="13 14">
    <name type="scientific">Ogataea philodendri</name>
    <dbReference type="NCBI Taxonomy" id="1378263"/>
    <lineage>
        <taxon>Eukaryota</taxon>
        <taxon>Fungi</taxon>
        <taxon>Dikarya</taxon>
        <taxon>Ascomycota</taxon>
        <taxon>Saccharomycotina</taxon>
        <taxon>Pichiomycetes</taxon>
        <taxon>Pichiales</taxon>
        <taxon>Pichiaceae</taxon>
        <taxon>Ogataea</taxon>
    </lineage>
</organism>
<feature type="transmembrane region" description="Helical" evidence="11">
    <location>
        <begin position="1167"/>
        <end position="1189"/>
    </location>
</feature>
<feature type="transmembrane region" description="Helical" evidence="11">
    <location>
        <begin position="1201"/>
        <end position="1218"/>
    </location>
</feature>
<dbReference type="InterPro" id="IPR003593">
    <property type="entry name" value="AAA+_ATPase"/>
</dbReference>
<dbReference type="InterPro" id="IPR003439">
    <property type="entry name" value="ABC_transporter-like_ATP-bd"/>
</dbReference>
<dbReference type="InterPro" id="IPR013525">
    <property type="entry name" value="ABC2_TM"/>
</dbReference>
<reference evidence="13" key="1">
    <citation type="journal article" date="2021" name="Open Biol.">
        <title>Shared evolutionary footprints suggest mitochondrial oxidative damage underlies multiple complex I losses in fungi.</title>
        <authorList>
            <person name="Schikora-Tamarit M.A."/>
            <person name="Marcet-Houben M."/>
            <person name="Nosek J."/>
            <person name="Gabaldon T."/>
        </authorList>
    </citation>
    <scope>NUCLEOTIDE SEQUENCE</scope>
    <source>
        <strain evidence="13">CBS6075</strain>
    </source>
</reference>
<evidence type="ECO:0000256" key="5">
    <source>
        <dbReference type="ARBA" id="ARBA00022737"/>
    </source>
</evidence>
<dbReference type="GO" id="GO:0005524">
    <property type="term" value="F:ATP binding"/>
    <property type="evidence" value="ECO:0007669"/>
    <property type="project" value="UniProtKB-KW"/>
</dbReference>
<keyword evidence="6" id="KW-0547">Nucleotide-binding</keyword>
<dbReference type="PROSITE" id="PS50893">
    <property type="entry name" value="ABC_TRANSPORTER_2"/>
    <property type="match status" value="2"/>
</dbReference>
<keyword evidence="4 11" id="KW-0812">Transmembrane</keyword>
<evidence type="ECO:0000256" key="2">
    <source>
        <dbReference type="ARBA" id="ARBA00006012"/>
    </source>
</evidence>
<feature type="transmembrane region" description="Helical" evidence="11">
    <location>
        <begin position="1288"/>
        <end position="1314"/>
    </location>
</feature>
<feature type="transmembrane region" description="Helical" evidence="11">
    <location>
        <begin position="503"/>
        <end position="524"/>
    </location>
</feature>
<dbReference type="Pfam" id="PF06422">
    <property type="entry name" value="PDR_CDR"/>
    <property type="match status" value="1"/>
</dbReference>
<keyword evidence="7" id="KW-0067">ATP-binding</keyword>
<keyword evidence="8 11" id="KW-1133">Transmembrane helix</keyword>
<dbReference type="RefSeq" id="XP_046059553.1">
    <property type="nucleotide sequence ID" value="XM_046206927.1"/>
</dbReference>
<dbReference type="GO" id="GO:0016020">
    <property type="term" value="C:membrane"/>
    <property type="evidence" value="ECO:0007669"/>
    <property type="project" value="UniProtKB-SubCell"/>
</dbReference>
<dbReference type="InterPro" id="IPR027417">
    <property type="entry name" value="P-loop_NTPase"/>
</dbReference>
<feature type="domain" description="ABC transporter" evidence="12">
    <location>
        <begin position="832"/>
        <end position="1074"/>
    </location>
</feature>
<dbReference type="GO" id="GO:1990961">
    <property type="term" value="P:xenobiotic detoxification by transmembrane export across the plasma membrane"/>
    <property type="evidence" value="ECO:0007669"/>
    <property type="project" value="UniProtKB-ARBA"/>
</dbReference>
<dbReference type="InterPro" id="IPR029481">
    <property type="entry name" value="ABC_trans_N"/>
</dbReference>
<comment type="similarity">
    <text evidence="2">Belongs to the ABC transporter superfamily. ABCG family. PDR (TC 3.A.1.205) subfamily.</text>
</comment>
<keyword evidence="5" id="KW-0677">Repeat</keyword>
<name>A0A9P8T1T1_9ASCO</name>
<dbReference type="InterPro" id="IPR010929">
    <property type="entry name" value="PDR_CDR_ABC"/>
</dbReference>
<evidence type="ECO:0000256" key="1">
    <source>
        <dbReference type="ARBA" id="ARBA00004141"/>
    </source>
</evidence>
<dbReference type="Pfam" id="PF19055">
    <property type="entry name" value="ABC2_membrane_7"/>
    <property type="match status" value="1"/>
</dbReference>
<dbReference type="GO" id="GO:0016887">
    <property type="term" value="F:ATP hydrolysis activity"/>
    <property type="evidence" value="ECO:0007669"/>
    <property type="project" value="InterPro"/>
</dbReference>
<evidence type="ECO:0000256" key="11">
    <source>
        <dbReference type="SAM" id="Phobius"/>
    </source>
</evidence>
<feature type="region of interest" description="Disordered" evidence="10">
    <location>
        <begin position="798"/>
        <end position="822"/>
    </location>
</feature>
<dbReference type="SUPFAM" id="SSF52540">
    <property type="entry name" value="P-loop containing nucleoside triphosphate hydrolases"/>
    <property type="match status" value="2"/>
</dbReference>
<dbReference type="CDD" id="cd03232">
    <property type="entry name" value="ABCG_PDR_domain2"/>
    <property type="match status" value="1"/>
</dbReference>
<dbReference type="FunFam" id="3.40.50.300:FF:000054">
    <property type="entry name" value="ABC multidrug transporter atrF"/>
    <property type="match status" value="1"/>
</dbReference>
<sequence>MTETISVKSGESAYEGFDSNAENQVRDLARELTQTSLHQTDKTRDTDAKSLIRTLTTYSQVPGVNPFVKDGVDSRLDPDSDDFDSKLWIQNMRVLMDSDPDYYKPATLAVAFRNLRARGVVSGEDYQTTFVTAPLKFVMETFNNTFRSKVESRYFDILKPMDGLLLPGTFTLVLGRPGAGCSTFLKTIASQTFGFKVAPESVISYNGFTPKDIIKHYKGEVTFSAENDEHYPQLTVGQTLEFAARLKTPKNRPEGVSADDYAIHMAKVYMATYGLSHTFDTKVGNNFIKGVSGGERKRVSTAELSLCGSKIQCWDNSTRGLDSATALEFLRALKTSATVMNTTPLTSVYQCSEDSYDLFDNVMLLYEGYQIYFGPATKAKQFFETMGYECPPRQTTADFLTSLTSPSERVAKPGMERKVPQTPQEFYEYWMNSQEHIDLVAATDAYIQKSLDEDHRAEFREAHIARQEKGARPKSSYTSTYLTQVRENMRRYWWKTKGDPGNLIFMVISRIIMGLVISSLYYNLKTTTSYFYYRGAAMFFATMFNAMASVMEVLSCFEARAIAEKHKKYALYHPSTDALASIVIEAPNKVLISACFNLIFYFMVNFRRNPGSFFFYLLMNLTSTFVLSHMMRSLASGFRTLSEAMTPTMFVISCLVLYTGFAIPVKNMHGWSRWINYLDPIGYSFEALMANEFHGRHFDCDDYIPNYPGISMANKICNTVAAVPGASSVSGTDFIRLSYNYYAKHKWRNWGINMGFVIFFLFVYLYMVEYSKSALQKGDVVLFLHHFGKSKKKTVAKQDIETGSSDEKPEFLKDEAGSSEESGRILESKGVFHWRDVTYDIKVGKKPKRILDHIDGWVKPGTLTALMGVSGAGKTTLLDVLANRVTIGVVTGSIMVNGNLRDQSFQRFTGYAQQQDVHLVTATVREALRFSAYLRQDASVPKKEKDDYVEEIISILEMDQYSDAIIGEPGEGLNIEQRKRLTIGLELVAKPQLLLFLDEPTSGLDSQTAWSVCQLMRKLSNNGQAILCTIHQPSARLIQEFDRLLFLARGGKTVYFGDLGPHSQTLIDYFEKNGAEPCPANANPAEWMLEVIGAAPGFHSKIDYHDVWLKSPERAAVLEELRALEENAVAPDAAEKAKDSEFATSFLFQLKMVTRRNLQQYLRTPSYLWSKFLMAIAVSLFNGFTFFHAKRSKQGLQNQMLSIYLMCMPGMVYFQQLLPLFTAYRDVYEVRERPSKAYSWYAFISGSLLAELPWGFLTGTLSFVCWYLPIGLYKDAEQTHTVSDRAALIWLLLCVFYIYSITLGYFTSVGFAVMAKGMNNAFIIFMLSMNFSGVLKYPTGFWTWLYHVSPLTWWISGIVSAGIRDTRIVCSDIELVTITPVSGQTCGQYLSKYISELGGYLVDENATDSCQFCSMANSNAFLESRHMQTQYGWRNFGIMCAYTGFNIIFIFIFYYVYRVPKKSNRVEDETFYVEEEEEEEEEKPKKWFQRFGKK</sequence>
<dbReference type="OrthoDB" id="245989at2759"/>
<comment type="subcellular location">
    <subcellularLocation>
        <location evidence="1">Membrane</location>
        <topology evidence="1">Multi-pass membrane protein</topology>
    </subcellularLocation>
</comment>
<accession>A0A9P8T1T1</accession>
<evidence type="ECO:0000313" key="14">
    <source>
        <dbReference type="Proteomes" id="UP000769157"/>
    </source>
</evidence>
<dbReference type="Pfam" id="PF14510">
    <property type="entry name" value="ABC_trans_N"/>
    <property type="match status" value="1"/>
</dbReference>
<gene>
    <name evidence="13" type="ORF">OGAPHI_005716</name>
</gene>
<keyword evidence="3" id="KW-0813">Transport</keyword>
<feature type="transmembrane region" description="Helical" evidence="11">
    <location>
        <begin position="613"/>
        <end position="632"/>
    </location>
</feature>
<feature type="transmembrane region" description="Helical" evidence="11">
    <location>
        <begin position="1238"/>
        <end position="1268"/>
    </location>
</feature>
<dbReference type="GeneID" id="70237680"/>
<evidence type="ECO:0000256" key="3">
    <source>
        <dbReference type="ARBA" id="ARBA00022448"/>
    </source>
</evidence>
<dbReference type="InterPro" id="IPR034003">
    <property type="entry name" value="ABCG_PDR_2"/>
</dbReference>
<evidence type="ECO:0000256" key="7">
    <source>
        <dbReference type="ARBA" id="ARBA00022840"/>
    </source>
</evidence>
<reference evidence="13" key="2">
    <citation type="submission" date="2021-01" db="EMBL/GenBank/DDBJ databases">
        <authorList>
            <person name="Schikora-Tamarit M.A."/>
        </authorList>
    </citation>
    <scope>NUCLEOTIDE SEQUENCE</scope>
    <source>
        <strain evidence="13">CBS6075</strain>
    </source>
</reference>
<evidence type="ECO:0000256" key="4">
    <source>
        <dbReference type="ARBA" id="ARBA00022692"/>
    </source>
</evidence>
<evidence type="ECO:0000313" key="13">
    <source>
        <dbReference type="EMBL" id="KAH3662464.1"/>
    </source>
</evidence>
<dbReference type="InterPro" id="IPR043926">
    <property type="entry name" value="ABCG_dom"/>
</dbReference>
<dbReference type="CDD" id="cd03233">
    <property type="entry name" value="ABCG_PDR_domain1"/>
    <property type="match status" value="1"/>
</dbReference>
<dbReference type="Pfam" id="PF00005">
    <property type="entry name" value="ABC_tran"/>
    <property type="match status" value="2"/>
</dbReference>
<dbReference type="Pfam" id="PF01061">
    <property type="entry name" value="ABC2_membrane"/>
    <property type="match status" value="2"/>
</dbReference>
<protein>
    <recommendedName>
        <fullName evidence="12">ABC transporter domain-containing protein</fullName>
    </recommendedName>
</protein>
<dbReference type="SMART" id="SM00382">
    <property type="entry name" value="AAA"/>
    <property type="match status" value="2"/>
</dbReference>
<proteinExistence type="inferred from homology"/>
<feature type="transmembrane region" description="Helical" evidence="11">
    <location>
        <begin position="750"/>
        <end position="767"/>
    </location>
</feature>
<feature type="domain" description="ABC transporter" evidence="12">
    <location>
        <begin position="140"/>
        <end position="392"/>
    </location>
</feature>
<dbReference type="Proteomes" id="UP000769157">
    <property type="component" value="Unassembled WGS sequence"/>
</dbReference>
<feature type="transmembrane region" description="Helical" evidence="11">
    <location>
        <begin position="1320"/>
        <end position="1337"/>
    </location>
</feature>
<evidence type="ECO:0000256" key="9">
    <source>
        <dbReference type="ARBA" id="ARBA00023136"/>
    </source>
</evidence>
<feature type="transmembrane region" description="Helical" evidence="11">
    <location>
        <begin position="644"/>
        <end position="665"/>
    </location>
</feature>
<dbReference type="GO" id="GO:0140359">
    <property type="term" value="F:ABC-type transporter activity"/>
    <property type="evidence" value="ECO:0007669"/>
    <property type="project" value="InterPro"/>
</dbReference>
<feature type="region of interest" description="Disordered" evidence="10">
    <location>
        <begin position="1473"/>
        <end position="1494"/>
    </location>
</feature>
<keyword evidence="14" id="KW-1185">Reference proteome</keyword>
<evidence type="ECO:0000256" key="10">
    <source>
        <dbReference type="SAM" id="MobiDB-lite"/>
    </source>
</evidence>
<feature type="transmembrane region" description="Helical" evidence="11">
    <location>
        <begin position="1436"/>
        <end position="1457"/>
    </location>
</feature>